<proteinExistence type="inferred from homology"/>
<name>A0ABX0GZQ0_9ACTN</name>
<dbReference type="PANTHER" id="PTHR43094:SF1">
    <property type="entry name" value="AMINOTRANSFERASE CLASS-III"/>
    <property type="match status" value="1"/>
</dbReference>
<comment type="similarity">
    <text evidence="1 3">Belongs to the class-III pyridoxal-phosphate-dependent aminotransferase family.</text>
</comment>
<evidence type="ECO:0000256" key="1">
    <source>
        <dbReference type="ARBA" id="ARBA00008954"/>
    </source>
</evidence>
<accession>A0ABX0GZQ0</accession>
<keyword evidence="2 3" id="KW-0663">Pyridoxal phosphate</keyword>
<dbReference type="PIRSF" id="PIRSF000521">
    <property type="entry name" value="Transaminase_4ab_Lys_Orn"/>
    <property type="match status" value="1"/>
</dbReference>
<dbReference type="Gene3D" id="3.90.1150.10">
    <property type="entry name" value="Aspartate Aminotransferase, domain 1"/>
    <property type="match status" value="1"/>
</dbReference>
<dbReference type="PROSITE" id="PS00600">
    <property type="entry name" value="AA_TRANSFER_CLASS_3"/>
    <property type="match status" value="1"/>
</dbReference>
<dbReference type="Proteomes" id="UP000800981">
    <property type="component" value="Unassembled WGS sequence"/>
</dbReference>
<organism evidence="4 5">
    <name type="scientific">Motilibacter deserti</name>
    <dbReference type="NCBI Taxonomy" id="2714956"/>
    <lineage>
        <taxon>Bacteria</taxon>
        <taxon>Bacillati</taxon>
        <taxon>Actinomycetota</taxon>
        <taxon>Actinomycetes</taxon>
        <taxon>Motilibacterales</taxon>
        <taxon>Motilibacteraceae</taxon>
        <taxon>Motilibacter</taxon>
    </lineage>
</organism>
<dbReference type="NCBIfam" id="NF041821">
    <property type="entry name" value="daptide_amino"/>
    <property type="match status" value="1"/>
</dbReference>
<comment type="caution">
    <text evidence="4">The sequence shown here is derived from an EMBL/GenBank/DDBJ whole genome shotgun (WGS) entry which is preliminary data.</text>
</comment>
<keyword evidence="4" id="KW-0808">Transferase</keyword>
<sequence length="402" mass="41533">MADGRTLLCGTSGLWNVNFGYGNPDIAQAVHAALLDASYLSLFRYGHDYANRAAAALLDACGRDTFARVLFSTSGSAANDTVMKLVRQYAVLRGDRGRKLVVGLRGSYHGLTYGSSALTGEDLGQELYGVDRKLVRHVSPHDAAELRALCDREGDRIAALVLEPVLGTGAIEVPAEFLAEAGRLADEHGFVLVADEVATGFHRTGPFRASAAWARQPDLVVLSKGLTNGTCAASAIVVGERVVREFDAADAVFLHGETQAGTPPTAAAILATLAVAREVVGGGRAEALAAHLDAGLRSMAEASGGRLRLTGRGLFRGVVVTGQDGLPLDGAATAALVAATRRAGAIVHNGLGGIQLLPALTYSDAEVDELLGCLAAGLADAQSMSFATGSLPQPRAGLVGVR</sequence>
<evidence type="ECO:0000313" key="4">
    <source>
        <dbReference type="EMBL" id="NHC15591.1"/>
    </source>
</evidence>
<gene>
    <name evidence="4" type="ORF">G9H71_17560</name>
</gene>
<dbReference type="Pfam" id="PF00202">
    <property type="entry name" value="Aminotran_3"/>
    <property type="match status" value="1"/>
</dbReference>
<protein>
    <submittedName>
        <fullName evidence="4">Aspartate aminotransferase family protein</fullName>
    </submittedName>
</protein>
<keyword evidence="4" id="KW-0032">Aminotransferase</keyword>
<evidence type="ECO:0000313" key="5">
    <source>
        <dbReference type="Proteomes" id="UP000800981"/>
    </source>
</evidence>
<keyword evidence="5" id="KW-1185">Reference proteome</keyword>
<dbReference type="SUPFAM" id="SSF53383">
    <property type="entry name" value="PLP-dependent transferases"/>
    <property type="match status" value="1"/>
</dbReference>
<dbReference type="Gene3D" id="3.40.640.10">
    <property type="entry name" value="Type I PLP-dependent aspartate aminotransferase-like (Major domain)"/>
    <property type="match status" value="1"/>
</dbReference>
<evidence type="ECO:0000256" key="2">
    <source>
        <dbReference type="ARBA" id="ARBA00022898"/>
    </source>
</evidence>
<dbReference type="InterPro" id="IPR015424">
    <property type="entry name" value="PyrdxlP-dep_Trfase"/>
</dbReference>
<dbReference type="InterPro" id="IPR015422">
    <property type="entry name" value="PyrdxlP-dep_Trfase_small"/>
</dbReference>
<dbReference type="InterPro" id="IPR015421">
    <property type="entry name" value="PyrdxlP-dep_Trfase_major"/>
</dbReference>
<reference evidence="4 5" key="1">
    <citation type="submission" date="2020-03" db="EMBL/GenBank/DDBJ databases">
        <title>Two novel Motilibacter sp.</title>
        <authorList>
            <person name="Liu S."/>
        </authorList>
    </citation>
    <scope>NUCLEOTIDE SEQUENCE [LARGE SCALE GENOMIC DNA]</scope>
    <source>
        <strain evidence="4 5">E257</strain>
    </source>
</reference>
<dbReference type="InterPro" id="IPR049704">
    <property type="entry name" value="Aminotrans_3_PPA_site"/>
</dbReference>
<dbReference type="GO" id="GO:0008483">
    <property type="term" value="F:transaminase activity"/>
    <property type="evidence" value="ECO:0007669"/>
    <property type="project" value="UniProtKB-KW"/>
</dbReference>
<dbReference type="PANTHER" id="PTHR43094">
    <property type="entry name" value="AMINOTRANSFERASE"/>
    <property type="match status" value="1"/>
</dbReference>
<dbReference type="InterPro" id="IPR049691">
    <property type="entry name" value="Daptide_aminotransferase"/>
</dbReference>
<dbReference type="InterPro" id="IPR005814">
    <property type="entry name" value="Aminotrans_3"/>
</dbReference>
<dbReference type="EMBL" id="JAANNP010000039">
    <property type="protein sequence ID" value="NHC15591.1"/>
    <property type="molecule type" value="Genomic_DNA"/>
</dbReference>
<evidence type="ECO:0000256" key="3">
    <source>
        <dbReference type="RuleBase" id="RU003560"/>
    </source>
</evidence>